<dbReference type="PANTHER" id="PTHR48125:SF12">
    <property type="entry name" value="AT HOOK TRANSCRIPTION FACTOR FAMILY-RELATED"/>
    <property type="match status" value="1"/>
</dbReference>
<proteinExistence type="predicted"/>
<feature type="compositionally biased region" description="Basic and acidic residues" evidence="1">
    <location>
        <begin position="461"/>
        <end position="477"/>
    </location>
</feature>
<feature type="compositionally biased region" description="Basic and acidic residues" evidence="1">
    <location>
        <begin position="127"/>
        <end position="140"/>
    </location>
</feature>
<organism evidence="3 4">
    <name type="scientific">Rasamsonia emersonii (strain ATCC 16479 / CBS 393.64 / IMI 116815)</name>
    <dbReference type="NCBI Taxonomy" id="1408163"/>
    <lineage>
        <taxon>Eukaryota</taxon>
        <taxon>Fungi</taxon>
        <taxon>Dikarya</taxon>
        <taxon>Ascomycota</taxon>
        <taxon>Pezizomycotina</taxon>
        <taxon>Eurotiomycetes</taxon>
        <taxon>Eurotiomycetidae</taxon>
        <taxon>Eurotiales</taxon>
        <taxon>Trichocomaceae</taxon>
        <taxon>Rasamsonia</taxon>
    </lineage>
</organism>
<feature type="compositionally biased region" description="Low complexity" evidence="1">
    <location>
        <begin position="478"/>
        <end position="493"/>
    </location>
</feature>
<feature type="compositionally biased region" description="Basic and acidic residues" evidence="1">
    <location>
        <begin position="588"/>
        <end position="597"/>
    </location>
</feature>
<dbReference type="GeneID" id="25313488"/>
<dbReference type="AlphaFoldDB" id="A0A0F4Z4N5"/>
<feature type="compositionally biased region" description="Basic and acidic residues" evidence="1">
    <location>
        <begin position="86"/>
        <end position="95"/>
    </location>
</feature>
<dbReference type="PANTHER" id="PTHR48125">
    <property type="entry name" value="LP07818P1"/>
    <property type="match status" value="1"/>
</dbReference>
<dbReference type="OrthoDB" id="5398572at2759"/>
<feature type="domain" description="Myb-like" evidence="2">
    <location>
        <begin position="814"/>
        <end position="876"/>
    </location>
</feature>
<feature type="compositionally biased region" description="Basic and acidic residues" evidence="1">
    <location>
        <begin position="721"/>
        <end position="730"/>
    </location>
</feature>
<feature type="region of interest" description="Disordered" evidence="1">
    <location>
        <begin position="1"/>
        <end position="153"/>
    </location>
</feature>
<feature type="compositionally biased region" description="Low complexity" evidence="1">
    <location>
        <begin position="24"/>
        <end position="33"/>
    </location>
</feature>
<dbReference type="STRING" id="1408163.A0A0F4Z4N5"/>
<keyword evidence="3" id="KW-0238">DNA-binding</keyword>
<feature type="region of interest" description="Disordered" evidence="1">
    <location>
        <begin position="461"/>
        <end position="511"/>
    </location>
</feature>
<dbReference type="PROSITE" id="PS50090">
    <property type="entry name" value="MYB_LIKE"/>
    <property type="match status" value="1"/>
</dbReference>
<evidence type="ECO:0000313" key="4">
    <source>
        <dbReference type="Proteomes" id="UP000053958"/>
    </source>
</evidence>
<evidence type="ECO:0000259" key="2">
    <source>
        <dbReference type="PROSITE" id="PS50090"/>
    </source>
</evidence>
<reference evidence="3 4" key="1">
    <citation type="submission" date="2015-04" db="EMBL/GenBank/DDBJ databases">
        <authorList>
            <person name="Heijne W.H."/>
            <person name="Fedorova N.D."/>
            <person name="Nierman W.C."/>
            <person name="Vollebregt A.W."/>
            <person name="Zhao Z."/>
            <person name="Wu L."/>
            <person name="Kumar M."/>
            <person name="Stam H."/>
            <person name="van den Berg M.A."/>
            <person name="Pel H.J."/>
        </authorList>
    </citation>
    <scope>NUCLEOTIDE SEQUENCE [LARGE SCALE GENOMIC DNA]</scope>
    <source>
        <strain evidence="3 4">CBS 393.64</strain>
    </source>
</reference>
<evidence type="ECO:0000256" key="1">
    <source>
        <dbReference type="SAM" id="MobiDB-lite"/>
    </source>
</evidence>
<sequence length="892" mass="99431">MAFVNPLDKYRLSSSPPQQPRPPSTTRSARPAAYPQSLSPASWEYHKAATTTPVQRQQRQRRPRQTSQSVSPSRRRVTRSQSRQLEASRGDDAERLAGAARRGKAKAKQNTDLAAVIEEPPSASQSHARDTIPESPEEHNISGTTILPAESEPDTGDLDPLMMIEALPDLQRAASAVLEFFAPNLTSPGSIIDLAKRLQDPKSTQSRRLERLRSNFSTETKYFGNQTYIEVEQVARALPSVEIPPAPGSSQARSWQADGILFKSNCARLALEVLTRPSFSASVESAIYDLEGKFPSPFLNALVRESEINTAGKSSLRRATFDLALDIRTQFLKVNLETHKNDDNFSPNAILNHSFFNEILETQEDVDQPPLRGFNLSMFQDEDGNLPSRYEDDVLDRVSDIRKFFRDDEVDFEGLEATFPWEGFLYSVGKWIRMRDEEVNRQLSRQPAADDMRDQLEEAVNRRSSLDQEAAREKAKAVETTAVDSTAADSTSVRPTVEAPAMEPVNQPRRELLPAAEIRERRASSRSSFLNAAAIRHLFEREERSKSAQRTPEPRTRRSDFAGFISRHAAGEPSASAAGWTRPASEAPRVEAREREIPASPEADVFADPDKTIVADSQWEDADGNARADRGEARRPDLTVPERREVEAPLPGPSSAEVLAVIQRHKEATKAKPRHLFIDRQENATRVSPISENSLVPETVNRKRKRVEVPEEESDEEAFTQDERRVDIVLKRAQKPQQKKPRLEDTQTDDEEPGEQLRSELASSAAPTPHREHAYMAGGAARVSSPTPAAAAPAAAAPAPVLQAPRPSAVSNVAMPQSRRRWSLEENERLIYLVGKYGTSWAEIKRRDELWPENRGGPRLTDRDQTQLKDRARNIVIEYYSCAAAAAAVAAA</sequence>
<dbReference type="RefSeq" id="XP_013331445.1">
    <property type="nucleotide sequence ID" value="XM_013475991.1"/>
</dbReference>
<dbReference type="GO" id="GO:0003677">
    <property type="term" value="F:DNA binding"/>
    <property type="evidence" value="ECO:0007669"/>
    <property type="project" value="UniProtKB-KW"/>
</dbReference>
<feature type="compositionally biased region" description="Basic and acidic residues" evidence="1">
    <location>
        <begin position="667"/>
        <end position="683"/>
    </location>
</feature>
<gene>
    <name evidence="3" type="ORF">T310_1137</name>
</gene>
<dbReference type="CDD" id="cd11660">
    <property type="entry name" value="SANT_TRF"/>
    <property type="match status" value="1"/>
</dbReference>
<feature type="region of interest" description="Disordered" evidence="1">
    <location>
        <begin position="569"/>
        <end position="652"/>
    </location>
</feature>
<name>A0A0F4Z4N5_RASE3</name>
<dbReference type="InterPro" id="IPR009057">
    <property type="entry name" value="Homeodomain-like_sf"/>
</dbReference>
<comment type="caution">
    <text evidence="3">The sequence shown here is derived from an EMBL/GenBank/DDBJ whole genome shotgun (WGS) entry which is preliminary data.</text>
</comment>
<dbReference type="EMBL" id="LASV01000047">
    <property type="protein sequence ID" value="KKA24833.1"/>
    <property type="molecule type" value="Genomic_DNA"/>
</dbReference>
<feature type="compositionally biased region" description="Acidic residues" evidence="1">
    <location>
        <begin position="710"/>
        <end position="720"/>
    </location>
</feature>
<accession>A0A0F4Z4N5</accession>
<dbReference type="SUPFAM" id="SSF46689">
    <property type="entry name" value="Homeodomain-like"/>
    <property type="match status" value="1"/>
</dbReference>
<dbReference type="Gene3D" id="1.10.10.60">
    <property type="entry name" value="Homeodomain-like"/>
    <property type="match status" value="1"/>
</dbReference>
<dbReference type="SMART" id="SM00717">
    <property type="entry name" value="SANT"/>
    <property type="match status" value="1"/>
</dbReference>
<feature type="compositionally biased region" description="Basic and acidic residues" evidence="1">
    <location>
        <begin position="624"/>
        <end position="647"/>
    </location>
</feature>
<feature type="compositionally biased region" description="Polar residues" evidence="1">
    <location>
        <begin position="684"/>
        <end position="696"/>
    </location>
</feature>
<dbReference type="InterPro" id="IPR001005">
    <property type="entry name" value="SANT/Myb"/>
</dbReference>
<feature type="region of interest" description="Disordered" evidence="1">
    <location>
        <begin position="667"/>
        <end position="769"/>
    </location>
</feature>
<keyword evidence="4" id="KW-1185">Reference proteome</keyword>
<protein>
    <submittedName>
        <fullName evidence="3">MYB DNA-binding domain protein</fullName>
    </submittedName>
</protein>
<dbReference type="Proteomes" id="UP000053958">
    <property type="component" value="Unassembled WGS sequence"/>
</dbReference>
<evidence type="ECO:0000313" key="3">
    <source>
        <dbReference type="EMBL" id="KKA24833.1"/>
    </source>
</evidence>